<dbReference type="Gene3D" id="2.60.120.330">
    <property type="entry name" value="B-lactam Antibiotic, Isopenicillin N Synthase, Chain"/>
    <property type="match status" value="1"/>
</dbReference>
<dbReference type="SUPFAM" id="SSF51197">
    <property type="entry name" value="Clavaminate synthase-like"/>
    <property type="match status" value="1"/>
</dbReference>
<feature type="non-terminal residue" evidence="2">
    <location>
        <position position="1"/>
    </location>
</feature>
<dbReference type="InterPro" id="IPR027443">
    <property type="entry name" value="IPNS-like_sf"/>
</dbReference>
<protein>
    <submittedName>
        <fullName evidence="2">1-aminocyclopropane-1-carboxylate oxidase homolog</fullName>
    </submittedName>
</protein>
<accession>Q39398</accession>
<feature type="domain" description="Isopenicillin N synthase-like Fe(2+) 2OG dioxygenase" evidence="1">
    <location>
        <begin position="1"/>
        <end position="47"/>
    </location>
</feature>
<dbReference type="InterPro" id="IPR044861">
    <property type="entry name" value="IPNS-like_FE2OG_OXY"/>
</dbReference>
<reference evidence="2" key="1">
    <citation type="book" date="1996" name="OZONE-INDUCED DEFENSE REACTIONS IN BIRCH (BETULA PENDULA ROTH)" publisher="Kuopio" city="Finland,">
        <title>Somatic Cell Genetics and Molecular Genetics of Trees.</title>
        <editorList>
            <person name="Ahuja M.R."/>
        </editorList>
        <authorList>
            <person name="Kangasjaervi J."/>
            <person name="Pellinen R."/>
            <person name="Tuomainen J."/>
            <person name="Julkunen-Tiitto R."/>
            <person name="Kiiskinen M."/>
        </authorList>
    </citation>
    <scope>NUCLEOTIDE SEQUENCE</scope>
    <source>
        <strain evidence="2">KL-5-M</strain>
    </source>
</reference>
<dbReference type="Pfam" id="PF03171">
    <property type="entry name" value="2OG-FeII_Oxy"/>
    <property type="match status" value="1"/>
</dbReference>
<gene>
    <name evidence="2" type="primary">ACOH5</name>
</gene>
<sequence>EPDVAIGLPPHTDHGLLTLLMQNELSGLQVMHNGSGSLSIIPRPTLFLLIWEITWRY</sequence>
<evidence type="ECO:0000259" key="1">
    <source>
        <dbReference type="Pfam" id="PF03171"/>
    </source>
</evidence>
<evidence type="ECO:0000313" key="2">
    <source>
        <dbReference type="EMBL" id="CAA66633.1"/>
    </source>
</evidence>
<reference evidence="2" key="2">
    <citation type="submission" date="1996-05" db="EMBL/GenBank/DDBJ databases">
        <authorList>
            <person name="Tuomainen J."/>
        </authorList>
    </citation>
    <scope>NUCLEOTIDE SEQUENCE</scope>
    <source>
        <strain evidence="2">KL-5-M</strain>
    </source>
</reference>
<dbReference type="AlphaFoldDB" id="Q39398"/>
<name>Q39398_BETPN</name>
<organism evidence="2">
    <name type="scientific">Betula pendula</name>
    <name type="common">European white birch</name>
    <name type="synonym">Betula verrucosa</name>
    <dbReference type="NCBI Taxonomy" id="3505"/>
    <lineage>
        <taxon>Eukaryota</taxon>
        <taxon>Viridiplantae</taxon>
        <taxon>Streptophyta</taxon>
        <taxon>Embryophyta</taxon>
        <taxon>Tracheophyta</taxon>
        <taxon>Spermatophyta</taxon>
        <taxon>Magnoliopsida</taxon>
        <taxon>eudicotyledons</taxon>
        <taxon>Gunneridae</taxon>
        <taxon>Pentapetalae</taxon>
        <taxon>rosids</taxon>
        <taxon>fabids</taxon>
        <taxon>Fagales</taxon>
        <taxon>Betulaceae</taxon>
        <taxon>Betula</taxon>
    </lineage>
</organism>
<dbReference type="EMBL" id="X97994">
    <property type="protein sequence ID" value="CAA66633.1"/>
    <property type="molecule type" value="mRNA"/>
</dbReference>
<proteinExistence type="evidence at transcript level"/>